<evidence type="ECO:0000313" key="7">
    <source>
        <dbReference type="Proteomes" id="UP000441717"/>
    </source>
</evidence>
<dbReference type="Pfam" id="PF00905">
    <property type="entry name" value="Transpeptidase"/>
    <property type="match status" value="1"/>
</dbReference>
<dbReference type="EMBL" id="WHYR01000017">
    <property type="protein sequence ID" value="MQL52148.1"/>
    <property type="molecule type" value="Genomic_DNA"/>
</dbReference>
<evidence type="ECO:0000256" key="2">
    <source>
        <dbReference type="ARBA" id="ARBA00007171"/>
    </source>
</evidence>
<sequence>MKTAEKEWFVTVYGKRLLFLFSFFLLAFALLLMHLGVIQIGRGEQYAFLALERQTRSLYLEDYPRGDILDRRGQSLTGRLQANRVVVFPSLIPDRTEAARFLGTVLGVPADRISPYLTGDPAYLPRDLTPGMVETIREKGMPGIVVLPVSFRYGPRPLAVQVVGYLGRAQSRTELAALQNSSGKAYQLNDWIGQAGLEKFYEQELKATRPRDAARLFVDAAGRPLPGLGLQFASGRKDPGRRHVVTTIDARIQQVVENVMDRRVKKGAVVVMDTRTGDILALASRPAYDPRPEALPGYLLTGEKGTFMDQATALFQPGSVFKVVVAAAALAEGLVTPDSRFTCRGSADEPVRCWYGPGHGNINFSRAFAESCNPVFVRVGLELGPEKIIEYARRFGLDNQAITGYPVTPDPRQDLGLIAASHNLVNSSLGQGPVLATPVQLAAMINVLANNGTYIQPRLVMELRDDGGRPVRTFPVEKGHRVLPPSVVAQLREMMEQVTTRGVGREAYLPGCGSAGKTGSAQVDDHGRVNAWFSGYAPVHDPRYTITVLVREGISGGESAAPVFREIMEQILPLPPA</sequence>
<feature type="domain" description="Penicillin-binding protein transpeptidase" evidence="4">
    <location>
        <begin position="267"/>
        <end position="569"/>
    </location>
</feature>
<dbReference type="GO" id="GO:0005886">
    <property type="term" value="C:plasma membrane"/>
    <property type="evidence" value="ECO:0007669"/>
    <property type="project" value="TreeGrafter"/>
</dbReference>
<keyword evidence="7" id="KW-1185">Reference proteome</keyword>
<evidence type="ECO:0000259" key="4">
    <source>
        <dbReference type="Pfam" id="PF00905"/>
    </source>
</evidence>
<dbReference type="PANTHER" id="PTHR30627">
    <property type="entry name" value="PEPTIDOGLYCAN D,D-TRANSPEPTIDASE"/>
    <property type="match status" value="1"/>
</dbReference>
<evidence type="ECO:0000256" key="1">
    <source>
        <dbReference type="ARBA" id="ARBA00004370"/>
    </source>
</evidence>
<evidence type="ECO:0000313" key="6">
    <source>
        <dbReference type="EMBL" id="MQL52148.1"/>
    </source>
</evidence>
<dbReference type="GO" id="GO:0008658">
    <property type="term" value="F:penicillin binding"/>
    <property type="evidence" value="ECO:0007669"/>
    <property type="project" value="InterPro"/>
</dbReference>
<dbReference type="Gene3D" id="3.90.1310.10">
    <property type="entry name" value="Penicillin-binding protein 2a (Domain 2)"/>
    <property type="match status" value="1"/>
</dbReference>
<dbReference type="InterPro" id="IPR001460">
    <property type="entry name" value="PCN-bd_Tpept"/>
</dbReference>
<dbReference type="GO" id="GO:0071555">
    <property type="term" value="P:cell wall organization"/>
    <property type="evidence" value="ECO:0007669"/>
    <property type="project" value="TreeGrafter"/>
</dbReference>
<dbReference type="InterPro" id="IPR005311">
    <property type="entry name" value="PBP_dimer"/>
</dbReference>
<protein>
    <submittedName>
        <fullName evidence="6">Penicillin-binding protein 2</fullName>
    </submittedName>
</protein>
<keyword evidence="3" id="KW-0472">Membrane</keyword>
<gene>
    <name evidence="6" type="ORF">GFC01_07660</name>
</gene>
<organism evidence="6 7">
    <name type="scientific">Desulfofundulus thermobenzoicus</name>
    <dbReference type="NCBI Taxonomy" id="29376"/>
    <lineage>
        <taxon>Bacteria</taxon>
        <taxon>Bacillati</taxon>
        <taxon>Bacillota</taxon>
        <taxon>Clostridia</taxon>
        <taxon>Eubacteriales</taxon>
        <taxon>Peptococcaceae</taxon>
        <taxon>Desulfofundulus</taxon>
    </lineage>
</organism>
<dbReference type="Gene3D" id="3.40.710.10">
    <property type="entry name" value="DD-peptidase/beta-lactamase superfamily"/>
    <property type="match status" value="1"/>
</dbReference>
<dbReference type="Pfam" id="PF03717">
    <property type="entry name" value="PBP_dimer"/>
    <property type="match status" value="1"/>
</dbReference>
<comment type="similarity">
    <text evidence="2">Belongs to the transpeptidase family.</text>
</comment>
<dbReference type="SUPFAM" id="SSF56601">
    <property type="entry name" value="beta-lactamase/transpeptidase-like"/>
    <property type="match status" value="1"/>
</dbReference>
<dbReference type="InterPro" id="IPR036138">
    <property type="entry name" value="PBP_dimer_sf"/>
</dbReference>
<name>A0A6N7ISR7_9FIRM</name>
<evidence type="ECO:0000256" key="3">
    <source>
        <dbReference type="ARBA" id="ARBA00023136"/>
    </source>
</evidence>
<dbReference type="InterPro" id="IPR050515">
    <property type="entry name" value="Beta-lactam/transpept"/>
</dbReference>
<proteinExistence type="inferred from homology"/>
<dbReference type="AlphaFoldDB" id="A0A6N7ISR7"/>
<evidence type="ECO:0000259" key="5">
    <source>
        <dbReference type="Pfam" id="PF03717"/>
    </source>
</evidence>
<dbReference type="OrthoDB" id="9804124at2"/>
<dbReference type="InterPro" id="IPR012338">
    <property type="entry name" value="Beta-lactam/transpept-like"/>
</dbReference>
<reference evidence="6 7" key="1">
    <citation type="submission" date="2019-10" db="EMBL/GenBank/DDBJ databases">
        <title>Comparative genomics of sulfur disproportionating microorganisms.</title>
        <authorList>
            <person name="Ward L.M."/>
            <person name="Bertran E."/>
            <person name="Johnston D."/>
        </authorList>
    </citation>
    <scope>NUCLEOTIDE SEQUENCE [LARGE SCALE GENOMIC DNA]</scope>
    <source>
        <strain evidence="6 7">DSM 14055</strain>
    </source>
</reference>
<comment type="subcellular location">
    <subcellularLocation>
        <location evidence="1">Membrane</location>
    </subcellularLocation>
</comment>
<comment type="caution">
    <text evidence="6">The sequence shown here is derived from an EMBL/GenBank/DDBJ whole genome shotgun (WGS) entry which is preliminary data.</text>
</comment>
<feature type="domain" description="Penicillin-binding protein dimerisation" evidence="5">
    <location>
        <begin position="64"/>
        <end position="224"/>
    </location>
</feature>
<dbReference type="SUPFAM" id="SSF56519">
    <property type="entry name" value="Penicillin binding protein dimerisation domain"/>
    <property type="match status" value="1"/>
</dbReference>
<accession>A0A6N7ISR7</accession>
<dbReference type="Proteomes" id="UP000441717">
    <property type="component" value="Unassembled WGS sequence"/>
</dbReference>